<sequence>MKKLSNISSSGKSLTSSEIRIQGCREARRKIYYSLTSHTLLHYKFYA</sequence>
<reference evidence="1" key="1">
    <citation type="submission" date="2018-02" db="EMBL/GenBank/DDBJ databases">
        <title>Rhizophora mucronata_Transcriptome.</title>
        <authorList>
            <person name="Meera S.P."/>
            <person name="Sreeshan A."/>
            <person name="Augustine A."/>
        </authorList>
    </citation>
    <scope>NUCLEOTIDE SEQUENCE</scope>
    <source>
        <tissue evidence="1">Leaf</tissue>
    </source>
</reference>
<proteinExistence type="predicted"/>
<name>A0A2P2J424_RHIMU</name>
<evidence type="ECO:0000313" key="1">
    <source>
        <dbReference type="EMBL" id="MBW88236.1"/>
    </source>
</evidence>
<organism evidence="1">
    <name type="scientific">Rhizophora mucronata</name>
    <name type="common">Asiatic mangrove</name>
    <dbReference type="NCBI Taxonomy" id="61149"/>
    <lineage>
        <taxon>Eukaryota</taxon>
        <taxon>Viridiplantae</taxon>
        <taxon>Streptophyta</taxon>
        <taxon>Embryophyta</taxon>
        <taxon>Tracheophyta</taxon>
        <taxon>Spermatophyta</taxon>
        <taxon>Magnoliopsida</taxon>
        <taxon>eudicotyledons</taxon>
        <taxon>Gunneridae</taxon>
        <taxon>Pentapetalae</taxon>
        <taxon>rosids</taxon>
        <taxon>fabids</taxon>
        <taxon>Malpighiales</taxon>
        <taxon>Rhizophoraceae</taxon>
        <taxon>Rhizophora</taxon>
    </lineage>
</organism>
<protein>
    <submittedName>
        <fullName evidence="1">Uncharacterized protein</fullName>
    </submittedName>
</protein>
<accession>A0A2P2J424</accession>
<dbReference type="EMBL" id="GGEC01007753">
    <property type="protein sequence ID" value="MBW88236.1"/>
    <property type="molecule type" value="Transcribed_RNA"/>
</dbReference>
<dbReference type="AlphaFoldDB" id="A0A2P2J424"/>